<evidence type="ECO:0000313" key="6">
    <source>
        <dbReference type="Proteomes" id="UP000815325"/>
    </source>
</evidence>
<keyword evidence="2" id="KW-0812">Transmembrane</keyword>
<keyword evidence="6" id="KW-1185">Reference proteome</keyword>
<dbReference type="InterPro" id="IPR039175">
    <property type="entry name" value="TIM22"/>
</dbReference>
<dbReference type="PANTHER" id="PTHR14110:SF1">
    <property type="entry name" value="CHLOROPLASTIC IMPORT INNER MEMBRANE TRANSLOCASE SUBUNIT TIM22-2-RELATED"/>
    <property type="match status" value="1"/>
</dbReference>
<keyword evidence="3" id="KW-1133">Transmembrane helix</keyword>
<protein>
    <submittedName>
        <fullName evidence="5">Tim17/Tim22/Tim23/Pmp24 family-domain-containing protein</fullName>
    </submittedName>
</protein>
<comment type="subcellular location">
    <subcellularLocation>
        <location evidence="1">Membrane</location>
        <topology evidence="1">Multi-pass membrane protein</topology>
    </subcellularLocation>
</comment>
<sequence>MAKNRTFAARGLWAADGGKSARALALVSGMYTWIHCLCQRIRLKEDGYNRGAAGCATGLVLGWKGGPASALQSCAGFGLISYILDFGGNSNTPPANAAMVEKGLGGSCLAGPGLHGGQQQASRNRSMCGSQGLDIGIGSPAAIVSMAPQAGQKVGKLNKQWWQRQQRQRQLQLPPVVWLACAMQPGYFKA</sequence>
<evidence type="ECO:0000256" key="1">
    <source>
        <dbReference type="ARBA" id="ARBA00004141"/>
    </source>
</evidence>
<evidence type="ECO:0000256" key="4">
    <source>
        <dbReference type="ARBA" id="ARBA00023136"/>
    </source>
</evidence>
<dbReference type="PANTHER" id="PTHR14110">
    <property type="entry name" value="MITOCHONDRIAL IMPORT INNER MEMBRANE TRANSLOCASE SUBUNIT TIM22"/>
    <property type="match status" value="1"/>
</dbReference>
<dbReference type="Proteomes" id="UP000815325">
    <property type="component" value="Unassembled WGS sequence"/>
</dbReference>
<organism evidence="5 6">
    <name type="scientific">Dunaliella salina</name>
    <name type="common">Green alga</name>
    <name type="synonym">Protococcus salinus</name>
    <dbReference type="NCBI Taxonomy" id="3046"/>
    <lineage>
        <taxon>Eukaryota</taxon>
        <taxon>Viridiplantae</taxon>
        <taxon>Chlorophyta</taxon>
        <taxon>core chlorophytes</taxon>
        <taxon>Chlorophyceae</taxon>
        <taxon>CS clade</taxon>
        <taxon>Chlamydomonadales</taxon>
        <taxon>Dunaliellaceae</taxon>
        <taxon>Dunaliella</taxon>
    </lineage>
</organism>
<reference evidence="5" key="1">
    <citation type="submission" date="2017-08" db="EMBL/GenBank/DDBJ databases">
        <authorList>
            <person name="Polle J.E."/>
            <person name="Barry K."/>
            <person name="Cushman J."/>
            <person name="Schmutz J."/>
            <person name="Tran D."/>
            <person name="Hathwaick L.T."/>
            <person name="Yim W.C."/>
            <person name="Jenkins J."/>
            <person name="Mckie-Krisberg Z.M."/>
            <person name="Prochnik S."/>
            <person name="Lindquist E."/>
            <person name="Dockter R.B."/>
            <person name="Adam C."/>
            <person name="Molina H."/>
            <person name="Bunkerborg J."/>
            <person name="Jin E."/>
            <person name="Buchheim M."/>
            <person name="Magnuson J."/>
        </authorList>
    </citation>
    <scope>NUCLEOTIDE SEQUENCE</scope>
    <source>
        <strain evidence="5">CCAP 19/18</strain>
    </source>
</reference>
<name>A0ABQ7GCX5_DUNSA</name>
<keyword evidence="4" id="KW-0472">Membrane</keyword>
<dbReference type="Pfam" id="PF02466">
    <property type="entry name" value="Tim17"/>
    <property type="match status" value="1"/>
</dbReference>
<comment type="caution">
    <text evidence="5">The sequence shown here is derived from an EMBL/GenBank/DDBJ whole genome shotgun (WGS) entry which is preliminary data.</text>
</comment>
<evidence type="ECO:0000256" key="3">
    <source>
        <dbReference type="ARBA" id="ARBA00022989"/>
    </source>
</evidence>
<accession>A0ABQ7GCX5</accession>
<proteinExistence type="predicted"/>
<evidence type="ECO:0000256" key="2">
    <source>
        <dbReference type="ARBA" id="ARBA00022692"/>
    </source>
</evidence>
<gene>
    <name evidence="5" type="ORF">DUNSADRAFT_11666</name>
</gene>
<evidence type="ECO:0000313" key="5">
    <source>
        <dbReference type="EMBL" id="KAF5832439.1"/>
    </source>
</evidence>
<dbReference type="EMBL" id="MU069873">
    <property type="protein sequence ID" value="KAF5832439.1"/>
    <property type="molecule type" value="Genomic_DNA"/>
</dbReference>